<proteinExistence type="predicted"/>
<evidence type="ECO:0000256" key="1">
    <source>
        <dbReference type="SAM" id="MobiDB-lite"/>
    </source>
</evidence>
<sequence>MNSMLDAFKIKPFDLEPVLSEWTDGPVFKGKPKKDLPVEEWLEQIKAGCVQRNVPEEYWYKVAQHFMGPKAKARFDEVKKVIVTVNGGKYRWTWKKFKVAMTNMGWDIDSEATETVKVRGTGVGAWFSRKKSEEKKDAPSASSSVSEPPKRPTPSRSNTLRWTKKPLVEEPCGIEEEPTPRPKPSRSRTLASESSFWGSRKDTQDDSSSIASSSKSEKKWEKSVEKKLPARPPHQKARSETMVVRRGSKSEVSRSHTTNEHDKEVSPVVVTGKAPVWLLNAVNALDFLTSEHPKAVSVVSAILITVGSIPAIPAISAGAGGAILASGAAHAIGAIAVGLGQALGSSVKNSQQKHEESS</sequence>
<evidence type="ECO:0000313" key="2">
    <source>
        <dbReference type="EMBL" id="KAF5325657.1"/>
    </source>
</evidence>
<dbReference type="AlphaFoldDB" id="A0A8H5BNZ1"/>
<keyword evidence="3" id="KW-1185">Reference proteome</keyword>
<accession>A0A8H5BNZ1</accession>
<dbReference type="EMBL" id="JAACJK010000163">
    <property type="protein sequence ID" value="KAF5325657.1"/>
    <property type="molecule type" value="Genomic_DNA"/>
</dbReference>
<dbReference type="Proteomes" id="UP000541558">
    <property type="component" value="Unassembled WGS sequence"/>
</dbReference>
<comment type="caution">
    <text evidence="2">The sequence shown here is derived from an EMBL/GenBank/DDBJ whole genome shotgun (WGS) entry which is preliminary data.</text>
</comment>
<feature type="compositionally biased region" description="Basic and acidic residues" evidence="1">
    <location>
        <begin position="248"/>
        <end position="265"/>
    </location>
</feature>
<name>A0A8H5BNZ1_9AGAR</name>
<organism evidence="2 3">
    <name type="scientific">Ephemerocybe angulata</name>
    <dbReference type="NCBI Taxonomy" id="980116"/>
    <lineage>
        <taxon>Eukaryota</taxon>
        <taxon>Fungi</taxon>
        <taxon>Dikarya</taxon>
        <taxon>Basidiomycota</taxon>
        <taxon>Agaricomycotina</taxon>
        <taxon>Agaricomycetes</taxon>
        <taxon>Agaricomycetidae</taxon>
        <taxon>Agaricales</taxon>
        <taxon>Agaricineae</taxon>
        <taxon>Psathyrellaceae</taxon>
        <taxon>Ephemerocybe</taxon>
    </lineage>
</organism>
<gene>
    <name evidence="2" type="ORF">D9611_000805</name>
</gene>
<feature type="compositionally biased region" description="Basic and acidic residues" evidence="1">
    <location>
        <begin position="215"/>
        <end position="228"/>
    </location>
</feature>
<reference evidence="2 3" key="1">
    <citation type="journal article" date="2020" name="ISME J.">
        <title>Uncovering the hidden diversity of litter-decomposition mechanisms in mushroom-forming fungi.</title>
        <authorList>
            <person name="Floudas D."/>
            <person name="Bentzer J."/>
            <person name="Ahren D."/>
            <person name="Johansson T."/>
            <person name="Persson P."/>
            <person name="Tunlid A."/>
        </authorList>
    </citation>
    <scope>NUCLEOTIDE SEQUENCE [LARGE SCALE GENOMIC DNA]</scope>
    <source>
        <strain evidence="2 3">CBS 175.51</strain>
    </source>
</reference>
<protein>
    <submittedName>
        <fullName evidence="2">Uncharacterized protein</fullName>
    </submittedName>
</protein>
<evidence type="ECO:0000313" key="3">
    <source>
        <dbReference type="Proteomes" id="UP000541558"/>
    </source>
</evidence>
<feature type="region of interest" description="Disordered" evidence="1">
    <location>
        <begin position="129"/>
        <end position="266"/>
    </location>
</feature>
<dbReference type="OrthoDB" id="3250110at2759"/>